<reference evidence="3 4" key="1">
    <citation type="journal article" date="2018" name="G3 (Bethesda)">
        <title>A High-Quality Reference Genome for the Invasive Mosquitofish Gambusia affinis Using a Chicago Library.</title>
        <authorList>
            <person name="Hoffberg S.L."/>
            <person name="Troendle N.J."/>
            <person name="Glenn T.C."/>
            <person name="Mahmud O."/>
            <person name="Louha S."/>
            <person name="Chalopin D."/>
            <person name="Bennetzen J.L."/>
            <person name="Mauricio R."/>
        </authorList>
    </citation>
    <scope>NUCLEOTIDE SEQUENCE [LARGE SCALE GENOMIC DNA]</scope>
    <source>
        <strain evidence="3">NE01/NJP1002.9</strain>
        <tissue evidence="3">Muscle</tissue>
    </source>
</reference>
<dbReference type="EMBL" id="NHOQ01001680">
    <property type="protein sequence ID" value="PWA22611.1"/>
    <property type="molecule type" value="Genomic_DNA"/>
</dbReference>
<name>A0A315VHT8_GAMAF</name>
<evidence type="ECO:0000256" key="1">
    <source>
        <dbReference type="SAM" id="MobiDB-lite"/>
    </source>
</evidence>
<evidence type="ECO:0000259" key="2">
    <source>
        <dbReference type="Pfam" id="PF13843"/>
    </source>
</evidence>
<proteinExistence type="predicted"/>
<feature type="domain" description="PiggyBac transposable element-derived protein" evidence="2">
    <location>
        <begin position="6"/>
        <end position="111"/>
    </location>
</feature>
<comment type="caution">
    <text evidence="3">The sequence shown here is derived from an EMBL/GenBank/DDBJ whole genome shotgun (WGS) entry which is preliminary data.</text>
</comment>
<feature type="region of interest" description="Disordered" evidence="1">
    <location>
        <begin position="1"/>
        <end position="22"/>
    </location>
</feature>
<dbReference type="Proteomes" id="UP000250572">
    <property type="component" value="Unassembled WGS sequence"/>
</dbReference>
<accession>A0A315VHT8</accession>
<gene>
    <name evidence="3" type="ORF">CCH79_00021109</name>
</gene>
<keyword evidence="4" id="KW-1185">Reference proteome</keyword>
<evidence type="ECO:0000313" key="3">
    <source>
        <dbReference type="EMBL" id="PWA22611.1"/>
    </source>
</evidence>
<dbReference type="InterPro" id="IPR029526">
    <property type="entry name" value="PGBD"/>
</dbReference>
<organism evidence="3 4">
    <name type="scientific">Gambusia affinis</name>
    <name type="common">Western mosquitofish</name>
    <name type="synonym">Heterandria affinis</name>
    <dbReference type="NCBI Taxonomy" id="33528"/>
    <lineage>
        <taxon>Eukaryota</taxon>
        <taxon>Metazoa</taxon>
        <taxon>Chordata</taxon>
        <taxon>Craniata</taxon>
        <taxon>Vertebrata</taxon>
        <taxon>Euteleostomi</taxon>
        <taxon>Actinopterygii</taxon>
        <taxon>Neopterygii</taxon>
        <taxon>Teleostei</taxon>
        <taxon>Neoteleostei</taxon>
        <taxon>Acanthomorphata</taxon>
        <taxon>Ovalentaria</taxon>
        <taxon>Atherinomorphae</taxon>
        <taxon>Cyprinodontiformes</taxon>
        <taxon>Poeciliidae</taxon>
        <taxon>Poeciliinae</taxon>
        <taxon>Gambusia</taxon>
    </lineage>
</organism>
<feature type="compositionally biased region" description="Basic and acidic residues" evidence="1">
    <location>
        <begin position="1"/>
        <end position="16"/>
    </location>
</feature>
<dbReference type="PANTHER" id="PTHR46599">
    <property type="entry name" value="PIGGYBAC TRANSPOSABLE ELEMENT-DERIVED PROTEIN 4"/>
    <property type="match status" value="1"/>
</dbReference>
<protein>
    <recommendedName>
        <fullName evidence="2">PiggyBac transposable element-derived protein domain-containing protein</fullName>
    </recommendedName>
</protein>
<sequence>MKFGVENRKGCPRERGNALTKKSKRGSVRWIREGSLIFVKWMDKHEVSVCSTIHPAFSGETVSGRVRAAEWSWAVRKIPCPTPIVAYNKNMGGVDLSDQLIQYYSSKRKTSH</sequence>
<dbReference type="PANTHER" id="PTHR46599:SF3">
    <property type="entry name" value="PIGGYBAC TRANSPOSABLE ELEMENT-DERIVED PROTEIN 4"/>
    <property type="match status" value="1"/>
</dbReference>
<evidence type="ECO:0000313" key="4">
    <source>
        <dbReference type="Proteomes" id="UP000250572"/>
    </source>
</evidence>
<dbReference type="Pfam" id="PF13843">
    <property type="entry name" value="DDE_Tnp_1_7"/>
    <property type="match status" value="1"/>
</dbReference>
<dbReference type="AlphaFoldDB" id="A0A315VHT8"/>